<protein>
    <submittedName>
        <fullName evidence="8">Sigma 54-interacting transcriptional regulator</fullName>
    </submittedName>
</protein>
<dbReference type="Pfam" id="PF00158">
    <property type="entry name" value="Sigma54_activat"/>
    <property type="match status" value="1"/>
</dbReference>
<dbReference type="InterPro" id="IPR003593">
    <property type="entry name" value="AAA+_ATPase"/>
</dbReference>
<evidence type="ECO:0000313" key="9">
    <source>
        <dbReference type="Proteomes" id="UP001623591"/>
    </source>
</evidence>
<dbReference type="InterPro" id="IPR058031">
    <property type="entry name" value="AAA_lid_NorR"/>
</dbReference>
<dbReference type="Gene3D" id="1.10.10.60">
    <property type="entry name" value="Homeodomain-like"/>
    <property type="match status" value="1"/>
</dbReference>
<keyword evidence="2" id="KW-0067">ATP-binding</keyword>
<dbReference type="InterPro" id="IPR009057">
    <property type="entry name" value="Homeodomain-like_sf"/>
</dbReference>
<evidence type="ECO:0000256" key="1">
    <source>
        <dbReference type="ARBA" id="ARBA00022741"/>
    </source>
</evidence>
<reference evidence="8 9" key="1">
    <citation type="submission" date="2024-11" db="EMBL/GenBank/DDBJ databases">
        <authorList>
            <person name="Heng Y.C."/>
            <person name="Lim A.C.H."/>
            <person name="Lee J.K.Y."/>
            <person name="Kittelmann S."/>
        </authorList>
    </citation>
    <scope>NUCLEOTIDE SEQUENCE [LARGE SCALE GENOMIC DNA]</scope>
    <source>
        <strain evidence="8 9">WILCCON 0185</strain>
    </source>
</reference>
<dbReference type="EMBL" id="JBJHZZ010000013">
    <property type="protein sequence ID" value="MFL0248154.1"/>
    <property type="molecule type" value="Genomic_DNA"/>
</dbReference>
<dbReference type="Proteomes" id="UP001623591">
    <property type="component" value="Unassembled WGS sequence"/>
</dbReference>
<dbReference type="InterPro" id="IPR025944">
    <property type="entry name" value="Sigma_54_int_dom_CS"/>
</dbReference>
<dbReference type="Pfam" id="PF00989">
    <property type="entry name" value="PAS"/>
    <property type="match status" value="1"/>
</dbReference>
<dbReference type="RefSeq" id="WP_406770583.1">
    <property type="nucleotide sequence ID" value="NZ_JBJHZZ010000013.1"/>
</dbReference>
<dbReference type="Gene3D" id="3.40.50.300">
    <property type="entry name" value="P-loop containing nucleotide triphosphate hydrolases"/>
    <property type="match status" value="1"/>
</dbReference>
<evidence type="ECO:0000256" key="4">
    <source>
        <dbReference type="ARBA" id="ARBA00023125"/>
    </source>
</evidence>
<accession>A0ABW8T6E6</accession>
<dbReference type="PRINTS" id="PR01590">
    <property type="entry name" value="HTHFIS"/>
</dbReference>
<keyword evidence="1" id="KW-0547">Nucleotide-binding</keyword>
<dbReference type="InterPro" id="IPR002078">
    <property type="entry name" value="Sigma_54_int"/>
</dbReference>
<dbReference type="InterPro" id="IPR025943">
    <property type="entry name" value="Sigma_54_int_dom_ATP-bd_2"/>
</dbReference>
<dbReference type="SUPFAM" id="SSF159800">
    <property type="entry name" value="PrpR receptor domain-like"/>
    <property type="match status" value="1"/>
</dbReference>
<sequence length="637" mass="72547">MNINVENKIVIFAIYEKLANRAREAVQSIGIDIEIVPVTLENYLIKAEDYKIMGKEIIITRGMIADDIRANVDINVVNIDIKLEDILNLLNDSNFIKKKIALAITEDKISDSIINIGKLLGLNICKFSNNIILYKKEKEFIDILQKNKIDIILGLSPGDNSSQDYKIMGIDYKVIDSGKEAIIESVHRAVELYEMTMRERSDKEKFKTIINHSSEGILAIDENGVISTFNYICEKYFNINEIEVIGKNINDIFPELELFEVMNNKKVKDRIITIKGMDVICDFIPIKVEGSARGAVASIKRINEIRKAEQEIRLHTAETNFYAKNTFSDLIGKSKEMKEIIRLAKVYSEVSSTILITGESGTGKEILAQAIHNNSERKKYPFVPINCTALPPNLLESELFGYSEGAFTGARKGGKQGLFELAHNGTIFLDEIGEMDLSLQVKLLRVIQEKQILRIGDNKMIPVNVRIISATNKNLYDEVKKGNFRLDLYYRLNVLELNLCPLRERKEDLTGLINEMLNQLNNELSSEVIGIDNEIFQIFINHDWPGNIRELRNILERLVVLTRKGMVKFDNVKSALSKFKLTNGKSKVDNNNELEEAERNSILKAYEKEGFNKQRTAAKLGISRNTLKRKLVKYNIE</sequence>
<dbReference type="Gene3D" id="1.10.8.60">
    <property type="match status" value="1"/>
</dbReference>
<dbReference type="CDD" id="cd00009">
    <property type="entry name" value="AAA"/>
    <property type="match status" value="1"/>
</dbReference>
<dbReference type="InterPro" id="IPR002197">
    <property type="entry name" value="HTH_Fis"/>
</dbReference>
<dbReference type="PANTHER" id="PTHR32071:SF57">
    <property type="entry name" value="C4-DICARBOXYLATE TRANSPORT TRANSCRIPTIONAL REGULATORY PROTEIN DCTD"/>
    <property type="match status" value="1"/>
</dbReference>
<dbReference type="SUPFAM" id="SSF52540">
    <property type="entry name" value="P-loop containing nucleoside triphosphate hydrolases"/>
    <property type="match status" value="1"/>
</dbReference>
<dbReference type="Gene3D" id="3.40.50.2300">
    <property type="match status" value="1"/>
</dbReference>
<dbReference type="CDD" id="cd00130">
    <property type="entry name" value="PAS"/>
    <property type="match status" value="1"/>
</dbReference>
<dbReference type="PROSITE" id="PS50112">
    <property type="entry name" value="PAS"/>
    <property type="match status" value="1"/>
</dbReference>
<dbReference type="PROSITE" id="PS00675">
    <property type="entry name" value="SIGMA54_INTERACT_1"/>
    <property type="match status" value="1"/>
</dbReference>
<organism evidence="8 9">
    <name type="scientific">Candidatus Clostridium stratigraminis</name>
    <dbReference type="NCBI Taxonomy" id="3381661"/>
    <lineage>
        <taxon>Bacteria</taxon>
        <taxon>Bacillati</taxon>
        <taxon>Bacillota</taxon>
        <taxon>Clostridia</taxon>
        <taxon>Eubacteriales</taxon>
        <taxon>Clostridiaceae</taxon>
        <taxon>Clostridium</taxon>
    </lineage>
</organism>
<name>A0ABW8T6E6_9CLOT</name>
<dbReference type="SMART" id="SM00091">
    <property type="entry name" value="PAS"/>
    <property type="match status" value="1"/>
</dbReference>
<dbReference type="PANTHER" id="PTHR32071">
    <property type="entry name" value="TRANSCRIPTIONAL REGULATORY PROTEIN"/>
    <property type="match status" value="1"/>
</dbReference>
<evidence type="ECO:0000256" key="5">
    <source>
        <dbReference type="ARBA" id="ARBA00023163"/>
    </source>
</evidence>
<dbReference type="InterPro" id="IPR027417">
    <property type="entry name" value="P-loop_NTPase"/>
</dbReference>
<dbReference type="NCBIfam" id="TIGR00229">
    <property type="entry name" value="sensory_box"/>
    <property type="match status" value="1"/>
</dbReference>
<keyword evidence="5" id="KW-0804">Transcription</keyword>
<evidence type="ECO:0000256" key="2">
    <source>
        <dbReference type="ARBA" id="ARBA00022840"/>
    </source>
</evidence>
<evidence type="ECO:0000259" key="6">
    <source>
        <dbReference type="PROSITE" id="PS50045"/>
    </source>
</evidence>
<dbReference type="InterPro" id="IPR035965">
    <property type="entry name" value="PAS-like_dom_sf"/>
</dbReference>
<keyword evidence="9" id="KW-1185">Reference proteome</keyword>
<proteinExistence type="predicted"/>
<dbReference type="PROSITE" id="PS00676">
    <property type="entry name" value="SIGMA54_INTERACT_2"/>
    <property type="match status" value="1"/>
</dbReference>
<dbReference type="Pfam" id="PF02954">
    <property type="entry name" value="HTH_8"/>
    <property type="match status" value="1"/>
</dbReference>
<feature type="domain" description="Sigma-54 factor interaction" evidence="6">
    <location>
        <begin position="330"/>
        <end position="560"/>
    </location>
</feature>
<gene>
    <name evidence="8" type="ORF">ACJDUG_14430</name>
</gene>
<dbReference type="PROSITE" id="PS50045">
    <property type="entry name" value="SIGMA54_INTERACT_4"/>
    <property type="match status" value="1"/>
</dbReference>
<keyword evidence="4" id="KW-0238">DNA-binding</keyword>
<evidence type="ECO:0000313" key="8">
    <source>
        <dbReference type="EMBL" id="MFL0248154.1"/>
    </source>
</evidence>
<dbReference type="Gene3D" id="3.30.450.20">
    <property type="entry name" value="PAS domain"/>
    <property type="match status" value="1"/>
</dbReference>
<dbReference type="InterPro" id="IPR025662">
    <property type="entry name" value="Sigma_54_int_dom_ATP-bd_1"/>
</dbReference>
<dbReference type="InterPro" id="IPR010524">
    <property type="entry name" value="Sig_transdc_resp-reg_PrpR_N"/>
</dbReference>
<feature type="domain" description="PAS" evidence="7">
    <location>
        <begin position="202"/>
        <end position="253"/>
    </location>
</feature>
<dbReference type="SUPFAM" id="SSF46689">
    <property type="entry name" value="Homeodomain-like"/>
    <property type="match status" value="1"/>
</dbReference>
<keyword evidence="3" id="KW-0805">Transcription regulation</keyword>
<dbReference type="InterPro" id="IPR000014">
    <property type="entry name" value="PAS"/>
</dbReference>
<dbReference type="Pfam" id="PF06506">
    <property type="entry name" value="PrpR_N"/>
    <property type="match status" value="1"/>
</dbReference>
<dbReference type="PROSITE" id="PS00688">
    <property type="entry name" value="SIGMA54_INTERACT_3"/>
    <property type="match status" value="1"/>
</dbReference>
<dbReference type="Pfam" id="PF25601">
    <property type="entry name" value="AAA_lid_14"/>
    <property type="match status" value="1"/>
</dbReference>
<dbReference type="SUPFAM" id="SSF55785">
    <property type="entry name" value="PYP-like sensor domain (PAS domain)"/>
    <property type="match status" value="1"/>
</dbReference>
<dbReference type="Gene3D" id="3.40.50.10660">
    <property type="entry name" value="PrpR receptor domain-like"/>
    <property type="match status" value="1"/>
</dbReference>
<evidence type="ECO:0000256" key="3">
    <source>
        <dbReference type="ARBA" id="ARBA00023015"/>
    </source>
</evidence>
<dbReference type="SMART" id="SM00382">
    <property type="entry name" value="AAA"/>
    <property type="match status" value="1"/>
</dbReference>
<dbReference type="InterPro" id="IPR013767">
    <property type="entry name" value="PAS_fold"/>
</dbReference>
<evidence type="ECO:0000259" key="7">
    <source>
        <dbReference type="PROSITE" id="PS50112"/>
    </source>
</evidence>
<comment type="caution">
    <text evidence="8">The sequence shown here is derived from an EMBL/GenBank/DDBJ whole genome shotgun (WGS) entry which is preliminary data.</text>
</comment>